<accession>A0A0G1UYJ3</accession>
<dbReference type="GO" id="GO:0004114">
    <property type="term" value="F:3',5'-cyclic-nucleotide phosphodiesterase activity"/>
    <property type="evidence" value="ECO:0007669"/>
    <property type="project" value="InterPro"/>
</dbReference>
<dbReference type="EMBL" id="LCPO01000004">
    <property type="protein sequence ID" value="KKU99212.1"/>
    <property type="molecule type" value="Genomic_DNA"/>
</dbReference>
<proteinExistence type="predicted"/>
<dbReference type="GO" id="GO:0007165">
    <property type="term" value="P:signal transduction"/>
    <property type="evidence" value="ECO:0007669"/>
    <property type="project" value="InterPro"/>
</dbReference>
<evidence type="ECO:0000259" key="1">
    <source>
        <dbReference type="Pfam" id="PF00233"/>
    </source>
</evidence>
<evidence type="ECO:0000313" key="2">
    <source>
        <dbReference type="EMBL" id="KKU99212.1"/>
    </source>
</evidence>
<dbReference type="InterPro" id="IPR002073">
    <property type="entry name" value="PDEase_catalytic_dom"/>
</dbReference>
<dbReference type="CDD" id="cd00077">
    <property type="entry name" value="HDc"/>
    <property type="match status" value="1"/>
</dbReference>
<gene>
    <name evidence="2" type="ORF">UY32_C0004G0004</name>
</gene>
<dbReference type="Pfam" id="PF00233">
    <property type="entry name" value="PDEase_I"/>
    <property type="match status" value="1"/>
</dbReference>
<reference evidence="2 3" key="1">
    <citation type="journal article" date="2015" name="Nature">
        <title>rRNA introns, odd ribosomes, and small enigmatic genomes across a large radiation of phyla.</title>
        <authorList>
            <person name="Brown C.T."/>
            <person name="Hug L.A."/>
            <person name="Thomas B.C."/>
            <person name="Sharon I."/>
            <person name="Castelle C.J."/>
            <person name="Singh A."/>
            <person name="Wilkins M.J."/>
            <person name="Williams K.H."/>
            <person name="Banfield J.F."/>
        </authorList>
    </citation>
    <scope>NUCLEOTIDE SEQUENCE [LARGE SCALE GENOMIC DNA]</scope>
</reference>
<dbReference type="Gene3D" id="1.10.3210.10">
    <property type="entry name" value="Hypothetical protein af1432"/>
    <property type="match status" value="1"/>
</dbReference>
<evidence type="ECO:0000313" key="3">
    <source>
        <dbReference type="Proteomes" id="UP000034600"/>
    </source>
</evidence>
<name>A0A0G1UYJ3_9BACT</name>
<feature type="domain" description="PDEase" evidence="1">
    <location>
        <begin position="43"/>
        <end position="90"/>
    </location>
</feature>
<sequence length="224" mass="25601">MTTLEIKGSIPAIVTNKDGLYDGDLVGYFRAVFNHAENLCNPYHNFRHMCHVLWLCYEASVFYVEMSSRDMRNLLIAALFHDFDHTGRSDPDAANIKRAIDGLRRHLLPEDKRELGKIEAIIRATEFPYRVSLERLDLQSQIIRDADMSQALTVAWIQQVVFGLATEWKRTPLEVLRAQDPFHRNLKLHTAWARQMFPQAAIESKIAEANELVELLSGEPVAAA</sequence>
<comment type="caution">
    <text evidence="2">The sequence shown here is derived from an EMBL/GenBank/DDBJ whole genome shotgun (WGS) entry which is preliminary data.</text>
</comment>
<dbReference type="Proteomes" id="UP000034600">
    <property type="component" value="Unassembled WGS sequence"/>
</dbReference>
<dbReference type="InterPro" id="IPR003607">
    <property type="entry name" value="HD/PDEase_dom"/>
</dbReference>
<protein>
    <recommendedName>
        <fullName evidence="1">PDEase domain-containing protein</fullName>
    </recommendedName>
</protein>
<dbReference type="AlphaFoldDB" id="A0A0G1UYJ3"/>
<dbReference type="SUPFAM" id="SSF109604">
    <property type="entry name" value="HD-domain/PDEase-like"/>
    <property type="match status" value="1"/>
</dbReference>
<organism evidence="2 3">
    <name type="scientific">Candidatus Jorgensenbacteria bacterium GW2011_GWC1_48_8</name>
    <dbReference type="NCBI Taxonomy" id="1618666"/>
    <lineage>
        <taxon>Bacteria</taxon>
        <taxon>Candidatus Joergenseniibacteriota</taxon>
    </lineage>
</organism>